<dbReference type="AlphaFoldDB" id="A0AAE1CRZ1"/>
<dbReference type="Proteomes" id="UP001283361">
    <property type="component" value="Unassembled WGS sequence"/>
</dbReference>
<reference evidence="1" key="1">
    <citation type="journal article" date="2023" name="G3 (Bethesda)">
        <title>A reference genome for the long-term kleptoplast-retaining sea slug Elysia crispata morphotype clarki.</title>
        <authorList>
            <person name="Eastman K.E."/>
            <person name="Pendleton A.L."/>
            <person name="Shaikh M.A."/>
            <person name="Suttiyut T."/>
            <person name="Ogas R."/>
            <person name="Tomko P."/>
            <person name="Gavelis G."/>
            <person name="Widhalm J.R."/>
            <person name="Wisecaver J.H."/>
        </authorList>
    </citation>
    <scope>NUCLEOTIDE SEQUENCE</scope>
    <source>
        <strain evidence="1">ECLA1</strain>
    </source>
</reference>
<name>A0AAE1CRZ1_9GAST</name>
<sequence>MVDGRWSTMIRAGVDLPMTDMKQPLRQTPVSAVATDRHARPAAGHTILSRAGELGWRRLGLVTHLGNSAHFSRVEICLQKQSFASASCEATGHAPATPPKFTHPEINMEHLHQAHAAALSFMAQFVLQNLIGTEQD</sequence>
<comment type="caution">
    <text evidence="1">The sequence shown here is derived from an EMBL/GenBank/DDBJ whole genome shotgun (WGS) entry which is preliminary data.</text>
</comment>
<gene>
    <name evidence="1" type="ORF">RRG08_007652</name>
</gene>
<evidence type="ECO:0000313" key="1">
    <source>
        <dbReference type="EMBL" id="KAK3731573.1"/>
    </source>
</evidence>
<proteinExistence type="predicted"/>
<dbReference type="EMBL" id="JAWDGP010006995">
    <property type="protein sequence ID" value="KAK3731573.1"/>
    <property type="molecule type" value="Genomic_DNA"/>
</dbReference>
<accession>A0AAE1CRZ1</accession>
<protein>
    <submittedName>
        <fullName evidence="1">Uncharacterized protein</fullName>
    </submittedName>
</protein>
<evidence type="ECO:0000313" key="2">
    <source>
        <dbReference type="Proteomes" id="UP001283361"/>
    </source>
</evidence>
<keyword evidence="2" id="KW-1185">Reference proteome</keyword>
<organism evidence="1 2">
    <name type="scientific">Elysia crispata</name>
    <name type="common">lettuce slug</name>
    <dbReference type="NCBI Taxonomy" id="231223"/>
    <lineage>
        <taxon>Eukaryota</taxon>
        <taxon>Metazoa</taxon>
        <taxon>Spiralia</taxon>
        <taxon>Lophotrochozoa</taxon>
        <taxon>Mollusca</taxon>
        <taxon>Gastropoda</taxon>
        <taxon>Heterobranchia</taxon>
        <taxon>Euthyneura</taxon>
        <taxon>Panpulmonata</taxon>
        <taxon>Sacoglossa</taxon>
        <taxon>Placobranchoidea</taxon>
        <taxon>Plakobranchidae</taxon>
        <taxon>Elysia</taxon>
    </lineage>
</organism>